<dbReference type="InterPro" id="IPR036291">
    <property type="entry name" value="NAD(P)-bd_dom_sf"/>
</dbReference>
<protein>
    <submittedName>
        <fullName evidence="4">Nucleoside-diphosphate sugar epimerase/dehydratase</fullName>
    </submittedName>
</protein>
<dbReference type="Pfam" id="PF02719">
    <property type="entry name" value="Polysacc_synt_2"/>
    <property type="match status" value="1"/>
</dbReference>
<feature type="transmembrane region" description="Helical" evidence="2">
    <location>
        <begin position="12"/>
        <end position="35"/>
    </location>
</feature>
<evidence type="ECO:0000256" key="1">
    <source>
        <dbReference type="ARBA" id="ARBA00007430"/>
    </source>
</evidence>
<feature type="transmembrane region" description="Helical" evidence="2">
    <location>
        <begin position="107"/>
        <end position="128"/>
    </location>
</feature>
<keyword evidence="2" id="KW-1133">Transmembrane helix</keyword>
<dbReference type="CDD" id="cd05237">
    <property type="entry name" value="UDP_invert_4-6DH_SDR_e"/>
    <property type="match status" value="1"/>
</dbReference>
<evidence type="ECO:0000313" key="5">
    <source>
        <dbReference type="Proteomes" id="UP001168505"/>
    </source>
</evidence>
<name>A0AAW7JQZ9_9ACTN</name>
<keyword evidence="2" id="KW-0472">Membrane</keyword>
<proteinExistence type="inferred from homology"/>
<dbReference type="PANTHER" id="PTHR43318">
    <property type="entry name" value="UDP-N-ACETYLGLUCOSAMINE 4,6-DEHYDRATASE"/>
    <property type="match status" value="1"/>
</dbReference>
<feature type="domain" description="Polysaccharide biosynthesis protein CapD-like" evidence="3">
    <location>
        <begin position="290"/>
        <end position="573"/>
    </location>
</feature>
<evidence type="ECO:0000256" key="2">
    <source>
        <dbReference type="SAM" id="Phobius"/>
    </source>
</evidence>
<dbReference type="InterPro" id="IPR003869">
    <property type="entry name" value="Polysac_CapD-like"/>
</dbReference>
<evidence type="ECO:0000313" key="4">
    <source>
        <dbReference type="EMBL" id="MDN0069535.1"/>
    </source>
</evidence>
<dbReference type="Pfam" id="PF13727">
    <property type="entry name" value="CoA_binding_3"/>
    <property type="match status" value="1"/>
</dbReference>
<organism evidence="4 5">
    <name type="scientific">Collinsella ihumii</name>
    <dbReference type="NCBI Taxonomy" id="1720204"/>
    <lineage>
        <taxon>Bacteria</taxon>
        <taxon>Bacillati</taxon>
        <taxon>Actinomycetota</taxon>
        <taxon>Coriobacteriia</taxon>
        <taxon>Coriobacteriales</taxon>
        <taxon>Coriobacteriaceae</taxon>
        <taxon>Collinsella</taxon>
    </lineage>
</organism>
<dbReference type="AlphaFoldDB" id="A0AAW7JQZ9"/>
<comment type="similarity">
    <text evidence="1">Belongs to the polysaccharide synthase family.</text>
</comment>
<dbReference type="InterPro" id="IPR051203">
    <property type="entry name" value="Polysaccharide_Synthase-Rel"/>
</dbReference>
<keyword evidence="2" id="KW-0812">Transmembrane</keyword>
<comment type="caution">
    <text evidence="4">The sequence shown here is derived from an EMBL/GenBank/DDBJ whole genome shotgun (WGS) entry which is preliminary data.</text>
</comment>
<feature type="transmembrane region" description="Helical" evidence="2">
    <location>
        <begin position="47"/>
        <end position="67"/>
    </location>
</feature>
<accession>A0AAW7JQZ9</accession>
<evidence type="ECO:0000259" key="3">
    <source>
        <dbReference type="Pfam" id="PF02719"/>
    </source>
</evidence>
<dbReference type="Gene3D" id="3.40.50.720">
    <property type="entry name" value="NAD(P)-binding Rossmann-like Domain"/>
    <property type="match status" value="2"/>
</dbReference>
<dbReference type="RefSeq" id="WP_289827237.1">
    <property type="nucleotide sequence ID" value="NZ_JAUEIR010000006.1"/>
</dbReference>
<reference evidence="4" key="1">
    <citation type="submission" date="2023-06" db="EMBL/GenBank/DDBJ databases">
        <authorList>
            <person name="Zeman M."/>
            <person name="Kubasova T."/>
            <person name="Jahodarova E."/>
            <person name="Nykrynova M."/>
            <person name="Rychlik I."/>
        </authorList>
    </citation>
    <scope>NUCLEOTIDE SEQUENCE</scope>
    <source>
        <strain evidence="4">15_COKtk</strain>
    </source>
</reference>
<feature type="transmembrane region" description="Helical" evidence="2">
    <location>
        <begin position="79"/>
        <end position="101"/>
    </location>
</feature>
<gene>
    <name evidence="4" type="ORF">QVN40_07455</name>
</gene>
<dbReference type="PANTHER" id="PTHR43318:SF1">
    <property type="entry name" value="POLYSACCHARIDE BIOSYNTHESIS PROTEIN EPSC-RELATED"/>
    <property type="match status" value="1"/>
</dbReference>
<sequence>MKHITRKGVLRAVPLAVVDVLGTFAAYAVASWGTMVAPLVLLDPNTFGYVAFFALVNVAVYTVCRMYSCLWEYASMDEAMRLVLSSIAASVVGPLLGYLLLGAHLPLRVYVVAWLLFLGISAAGRFAIRVYSGKKSWSLFGATANGAPRSLIIGAGETGSLTVKRMLSGDADMAGCPVGLVDDDRTKLGAYVHGIKVMGTCDDIPQLAERWKADQLVLAMPSATRSQRDRVLELCMETGLKVLTLPNIKDIPTDGAGKVALREVEISDLLARDEIALDMSRMGYVTGKRILVTGGGGSIGSEIVRQLLPARPAEITLFDVYENTTYELYHEIRATCEEAGIVLNVEVGSITHKPALERLFDRHHPDVVFHAAAHKHVPLMEASPREAIENNVFGTLNVCRMADACGCSHFILISTDKAVNPTNVMGATKRMCEMIVQYYASVSNTVFAAVRFGNVLGSHGSVIPLFKRQLKAGGPITVTHREITRYFMTIPEASRLVITAGALAKGGEIFILNMGEPVKIWDLAENLIRLSGLVPGRDIEIVETGLRPGEKMYEELLMEEDEPLGTDVKDITVSRAAPPDLSTVRAKLDELEAHLADDDRAVKLALAEAVPTYRPDLDD</sequence>
<dbReference type="SUPFAM" id="SSF51735">
    <property type="entry name" value="NAD(P)-binding Rossmann-fold domains"/>
    <property type="match status" value="2"/>
</dbReference>
<dbReference type="EMBL" id="JAUEIR010000006">
    <property type="protein sequence ID" value="MDN0069535.1"/>
    <property type="molecule type" value="Genomic_DNA"/>
</dbReference>
<dbReference type="Proteomes" id="UP001168505">
    <property type="component" value="Unassembled WGS sequence"/>
</dbReference>
<reference evidence="4" key="2">
    <citation type="submission" date="2023-08" db="EMBL/GenBank/DDBJ databases">
        <title>Identification and characterization of horizontal gene transfer across gut microbiota members of farm animals based on homology search.</title>
        <authorList>
            <person name="Schwarzerova J."/>
            <person name="Nykrynova M."/>
            <person name="Jureckova K."/>
            <person name="Cejkova D."/>
            <person name="Rychlik I."/>
        </authorList>
    </citation>
    <scope>NUCLEOTIDE SEQUENCE</scope>
    <source>
        <strain evidence="4">15_COKtk</strain>
    </source>
</reference>